<keyword evidence="3" id="KW-1185">Reference proteome</keyword>
<organism evidence="2 3">
    <name type="scientific">Actinoplanes missouriensis (strain ATCC 14538 / DSM 43046 / CBS 188.64 / JCM 3121 / NBRC 102363 / NCIMB 12654 / NRRL B-3342 / UNCC 431)</name>
    <dbReference type="NCBI Taxonomy" id="512565"/>
    <lineage>
        <taxon>Bacteria</taxon>
        <taxon>Bacillati</taxon>
        <taxon>Actinomycetota</taxon>
        <taxon>Actinomycetes</taxon>
        <taxon>Micromonosporales</taxon>
        <taxon>Micromonosporaceae</taxon>
        <taxon>Actinoplanes</taxon>
    </lineage>
</organism>
<evidence type="ECO:0000313" key="2">
    <source>
        <dbReference type="EMBL" id="BAL86384.1"/>
    </source>
</evidence>
<dbReference type="RefSeq" id="WP_014441281.1">
    <property type="nucleotide sequence ID" value="NC_017093.1"/>
</dbReference>
<dbReference type="InterPro" id="IPR011009">
    <property type="entry name" value="Kinase-like_dom_sf"/>
</dbReference>
<dbReference type="Pfam" id="PF01636">
    <property type="entry name" value="APH"/>
    <property type="match status" value="1"/>
</dbReference>
<reference evidence="2 3" key="1">
    <citation type="submission" date="2012-02" db="EMBL/GenBank/DDBJ databases">
        <title>Complete genome sequence of Actinoplanes missouriensis 431 (= NBRC 102363).</title>
        <authorList>
            <person name="Ohnishi Y."/>
            <person name="Ishikawa J."/>
            <person name="Sekine M."/>
            <person name="Hosoyama A."/>
            <person name="Harada T."/>
            <person name="Narita H."/>
            <person name="Hata T."/>
            <person name="Konno Y."/>
            <person name="Tutikane K."/>
            <person name="Fujita N."/>
            <person name="Horinouchi S."/>
            <person name="Hayakawa M."/>
        </authorList>
    </citation>
    <scope>NUCLEOTIDE SEQUENCE [LARGE SCALE GENOMIC DNA]</scope>
    <source>
        <strain evidence="3">ATCC 14538 / DSM 43046 / CBS 188.64 / JCM 3121 / NBRC 102363 / NCIMB 12654 / NRRL B-3342 / UNCC 431</strain>
    </source>
</reference>
<dbReference type="KEGG" id="ams:AMIS_11640"/>
<evidence type="ECO:0000259" key="1">
    <source>
        <dbReference type="Pfam" id="PF01636"/>
    </source>
</evidence>
<proteinExistence type="predicted"/>
<sequence length="327" mass="34886">MEIRPVTLPDVPYDATSVRPDWADLPRRVREAISRRLGSPVSAARSAGGGFTRAFAALLTTEAGTSAFVKAAPLREPTSEWYAREAAVTHALPAEVPAARPLWTLAEAGWFVLALEPIDGRIPALPWQPADLDAALAAWSASARALAEPPAGIRHVGLPALPEILRHEMSWWSLIESGHEPMPSAAHGTLAPHRLRELAALERALPPKTAGSGVCHGDLRIDNVLLDAAGSAWLCDWTWPCLGAPWYDAITLLISAYASGLDADAYISAWNPPPGGVDGALAALAGYWLVRASDGPSSASPHSRQHQRFSGDQALAWLASRQGWDTP</sequence>
<dbReference type="HOGENOM" id="CLU_077925_0_0_11"/>
<keyword evidence="2" id="KW-0808">Transferase</keyword>
<name>I0H047_ACTM4</name>
<dbReference type="STRING" id="512565.AMIS_11640"/>
<dbReference type="eggNOG" id="COG3173">
    <property type="taxonomic scope" value="Bacteria"/>
</dbReference>
<gene>
    <name evidence="2" type="ordered locus">AMIS_11640</name>
</gene>
<dbReference type="AlphaFoldDB" id="I0H047"/>
<feature type="domain" description="Aminoglycoside phosphotransferase" evidence="1">
    <location>
        <begin position="58"/>
        <end position="271"/>
    </location>
</feature>
<dbReference type="PATRIC" id="fig|512565.3.peg.1168"/>
<dbReference type="GO" id="GO:0016740">
    <property type="term" value="F:transferase activity"/>
    <property type="evidence" value="ECO:0007669"/>
    <property type="project" value="UniProtKB-KW"/>
</dbReference>
<accession>I0H047</accession>
<protein>
    <submittedName>
        <fullName evidence="2">Putative phosphotransferase</fullName>
    </submittedName>
</protein>
<dbReference type="Gene3D" id="3.90.1200.10">
    <property type="match status" value="1"/>
</dbReference>
<dbReference type="InterPro" id="IPR002575">
    <property type="entry name" value="Aminoglycoside_PTrfase"/>
</dbReference>
<dbReference type="Proteomes" id="UP000007882">
    <property type="component" value="Chromosome"/>
</dbReference>
<evidence type="ECO:0000313" key="3">
    <source>
        <dbReference type="Proteomes" id="UP000007882"/>
    </source>
</evidence>
<dbReference type="EMBL" id="AP012319">
    <property type="protein sequence ID" value="BAL86384.1"/>
    <property type="molecule type" value="Genomic_DNA"/>
</dbReference>
<dbReference type="SUPFAM" id="SSF56112">
    <property type="entry name" value="Protein kinase-like (PK-like)"/>
    <property type="match status" value="1"/>
</dbReference>